<dbReference type="GO" id="GO:0003677">
    <property type="term" value="F:DNA binding"/>
    <property type="evidence" value="ECO:0007669"/>
    <property type="project" value="UniProtKB-KW"/>
</dbReference>
<name>A0A841R9D5_9SPIO</name>
<keyword evidence="4" id="KW-1185">Reference proteome</keyword>
<gene>
    <name evidence="3" type="ORF">HNR50_002178</name>
</gene>
<dbReference type="RefSeq" id="WP_184746774.1">
    <property type="nucleotide sequence ID" value="NZ_JACHGJ010000003.1"/>
</dbReference>
<dbReference type="SUPFAM" id="SSF46785">
    <property type="entry name" value="Winged helix' DNA-binding domain"/>
    <property type="match status" value="1"/>
</dbReference>
<dbReference type="InterPro" id="IPR036388">
    <property type="entry name" value="WH-like_DNA-bd_sf"/>
</dbReference>
<organism evidence="3 4">
    <name type="scientific">Spirochaeta isovalerica</name>
    <dbReference type="NCBI Taxonomy" id="150"/>
    <lineage>
        <taxon>Bacteria</taxon>
        <taxon>Pseudomonadati</taxon>
        <taxon>Spirochaetota</taxon>
        <taxon>Spirochaetia</taxon>
        <taxon>Spirochaetales</taxon>
        <taxon>Spirochaetaceae</taxon>
        <taxon>Spirochaeta</taxon>
    </lineage>
</organism>
<evidence type="ECO:0000313" key="4">
    <source>
        <dbReference type="Proteomes" id="UP000587760"/>
    </source>
</evidence>
<dbReference type="Proteomes" id="UP000587760">
    <property type="component" value="Unassembled WGS sequence"/>
</dbReference>
<evidence type="ECO:0000313" key="3">
    <source>
        <dbReference type="EMBL" id="MBB6480515.1"/>
    </source>
</evidence>
<accession>A0A841R9D5</accession>
<dbReference type="Pfam" id="PF03551">
    <property type="entry name" value="PadR"/>
    <property type="match status" value="1"/>
</dbReference>
<dbReference type="InterPro" id="IPR018309">
    <property type="entry name" value="Tscrpt_reg_PadR_C"/>
</dbReference>
<feature type="domain" description="Transcription regulator PadR N-terminal" evidence="1">
    <location>
        <begin position="6"/>
        <end position="78"/>
    </location>
</feature>
<dbReference type="InterPro" id="IPR036390">
    <property type="entry name" value="WH_DNA-bd_sf"/>
</dbReference>
<evidence type="ECO:0000259" key="2">
    <source>
        <dbReference type="Pfam" id="PF10400"/>
    </source>
</evidence>
<dbReference type="Gene3D" id="1.10.10.10">
    <property type="entry name" value="Winged helix-like DNA-binding domain superfamily/Winged helix DNA-binding domain"/>
    <property type="match status" value="1"/>
</dbReference>
<dbReference type="AlphaFoldDB" id="A0A841R9D5"/>
<proteinExistence type="predicted"/>
<protein>
    <submittedName>
        <fullName evidence="3">DNA-binding PadR family transcriptional regulator</fullName>
    </submittedName>
</protein>
<evidence type="ECO:0000259" key="1">
    <source>
        <dbReference type="Pfam" id="PF03551"/>
    </source>
</evidence>
<dbReference type="Pfam" id="PF10400">
    <property type="entry name" value="Vir_act_alpha_C"/>
    <property type="match status" value="1"/>
</dbReference>
<comment type="caution">
    <text evidence="3">The sequence shown here is derived from an EMBL/GenBank/DDBJ whole genome shotgun (WGS) entry which is preliminary data.</text>
</comment>
<sequence>MLDKIILGILTLKDEQTAYDLKKAMDRSINHFYTTSFGSIHPALVKMEKKGLVSIREEIKQGRSRKVYSIEEEGRKVFSLWLDKEMEPVKIRESSLVHIFFFGLLERESRKRIIESYLEEIEQTKKVLEALKKDYEGKDIPDRFREVAEYQMRTLDFGIDHSSFMEEWFSRFLEGEKGE</sequence>
<feature type="domain" description="Transcription regulator PadR C-terminal" evidence="2">
    <location>
        <begin position="91"/>
        <end position="173"/>
    </location>
</feature>
<dbReference type="PANTHER" id="PTHR43252:SF6">
    <property type="entry name" value="NEGATIVE TRANSCRIPTION REGULATOR PADR"/>
    <property type="match status" value="1"/>
</dbReference>
<dbReference type="EMBL" id="JACHGJ010000003">
    <property type="protein sequence ID" value="MBB6480515.1"/>
    <property type="molecule type" value="Genomic_DNA"/>
</dbReference>
<reference evidence="3 4" key="1">
    <citation type="submission" date="2020-08" db="EMBL/GenBank/DDBJ databases">
        <title>Genomic Encyclopedia of Type Strains, Phase IV (KMG-IV): sequencing the most valuable type-strain genomes for metagenomic binning, comparative biology and taxonomic classification.</title>
        <authorList>
            <person name="Goeker M."/>
        </authorList>
    </citation>
    <scope>NUCLEOTIDE SEQUENCE [LARGE SCALE GENOMIC DNA]</scope>
    <source>
        <strain evidence="3 4">DSM 2461</strain>
    </source>
</reference>
<keyword evidence="3" id="KW-0238">DNA-binding</keyword>
<dbReference type="PANTHER" id="PTHR43252">
    <property type="entry name" value="TRANSCRIPTIONAL REGULATOR YQJI"/>
    <property type="match status" value="1"/>
</dbReference>
<dbReference type="InterPro" id="IPR005149">
    <property type="entry name" value="Tscrpt_reg_PadR_N"/>
</dbReference>